<accession>A0ABV5G105</accession>
<evidence type="ECO:0000313" key="2">
    <source>
        <dbReference type="EMBL" id="MFB9072616.1"/>
    </source>
</evidence>
<feature type="compositionally biased region" description="Polar residues" evidence="1">
    <location>
        <begin position="13"/>
        <end position="25"/>
    </location>
</feature>
<sequence length="64" mass="6871">MRQDGMTPDESTRGGSPTIDVSISNEGAYPYGRCPAVPRFPPSRSPPGHRRGGAHAPARGLQRR</sequence>
<evidence type="ECO:0000256" key="1">
    <source>
        <dbReference type="SAM" id="MobiDB-lite"/>
    </source>
</evidence>
<comment type="caution">
    <text evidence="2">The sequence shown here is derived from an EMBL/GenBank/DDBJ whole genome shotgun (WGS) entry which is preliminary data.</text>
</comment>
<dbReference type="EMBL" id="JBHMFI010000001">
    <property type="protein sequence ID" value="MFB9072616.1"/>
    <property type="molecule type" value="Genomic_DNA"/>
</dbReference>
<keyword evidence="3" id="KW-1185">Reference proteome</keyword>
<gene>
    <name evidence="2" type="ORF">ACFFX0_15980</name>
</gene>
<name>A0ABV5G105_9MICC</name>
<protein>
    <submittedName>
        <fullName evidence="2">Uncharacterized protein</fullName>
    </submittedName>
</protein>
<evidence type="ECO:0000313" key="3">
    <source>
        <dbReference type="Proteomes" id="UP001589575"/>
    </source>
</evidence>
<proteinExistence type="predicted"/>
<organism evidence="2 3">
    <name type="scientific">Citricoccus parietis</name>
    <dbReference type="NCBI Taxonomy" id="592307"/>
    <lineage>
        <taxon>Bacteria</taxon>
        <taxon>Bacillati</taxon>
        <taxon>Actinomycetota</taxon>
        <taxon>Actinomycetes</taxon>
        <taxon>Micrococcales</taxon>
        <taxon>Micrococcaceae</taxon>
        <taxon>Citricoccus</taxon>
    </lineage>
</organism>
<reference evidence="2 3" key="1">
    <citation type="submission" date="2024-09" db="EMBL/GenBank/DDBJ databases">
        <authorList>
            <person name="Sun Q."/>
            <person name="Mori K."/>
        </authorList>
    </citation>
    <scope>NUCLEOTIDE SEQUENCE [LARGE SCALE GENOMIC DNA]</scope>
    <source>
        <strain evidence="2 3">CCM 7609</strain>
    </source>
</reference>
<feature type="region of interest" description="Disordered" evidence="1">
    <location>
        <begin position="1"/>
        <end position="64"/>
    </location>
</feature>
<dbReference type="Proteomes" id="UP001589575">
    <property type="component" value="Unassembled WGS sequence"/>
</dbReference>